<keyword evidence="5" id="KW-0411">Iron-sulfur</keyword>
<name>A0ABS4YFK9_9MICO</name>
<proteinExistence type="predicted"/>
<sequence length="463" mass="49570">MRTYTREIDVESPTDVLVIGSGPSGLAAAVAAAREGMTVRLVEQYGYLGGNLTGALVGPCMTSFSLDGKTQLIRGIFDEFVRTMESLGGAVHPSHTVGGSPFAGFMTYGHEAVTPFDPEVAKRVALEMALDAGVELMLHSMMVDSVVENGRVAGAVVAHKGGMSFLPATVTVDASGDGDVAARARAEFRYGRESDGTVQPMTLFFRVRDVDDEAVAAYQAEHPEERFPFESLVEKAHRDGTYSLPRRGVQLFKTLEPGVWRVNTTRVTGVDGTDVHDLTRAEVEARRQVLDLLDFFRAELPGMGSSRLLDTAATIGVRETRRIVGTYEITLDDLVQARAFEDVVTVAGYPVDIHSPTSKDGPFDDDIPTTANVYEIPYGALVPAEVDGLLVAGRCISGTHEALAAIRVMPPAFALGQAAGTAAAQAARGGIAPRDVDVRALQERLLEAGAYLGERLARDRSML</sequence>
<keyword evidence="3" id="KW-0560">Oxidoreductase</keyword>
<dbReference type="PRINTS" id="PR00420">
    <property type="entry name" value="RNGMNOXGNASE"/>
</dbReference>
<protein>
    <recommendedName>
        <fullName evidence="8">FAD-dependent oxidoreductase</fullName>
    </recommendedName>
</protein>
<keyword evidence="7" id="KW-1185">Reference proteome</keyword>
<evidence type="ECO:0000256" key="5">
    <source>
        <dbReference type="ARBA" id="ARBA00023014"/>
    </source>
</evidence>
<dbReference type="PANTHER" id="PTHR43498">
    <property type="entry name" value="FERREDOXIN:COB-COM HETERODISULFIDE REDUCTASE SUBUNIT A"/>
    <property type="match status" value="1"/>
</dbReference>
<evidence type="ECO:0000313" key="7">
    <source>
        <dbReference type="Proteomes" id="UP000698222"/>
    </source>
</evidence>
<evidence type="ECO:0008006" key="8">
    <source>
        <dbReference type="Google" id="ProtNLM"/>
    </source>
</evidence>
<dbReference type="EMBL" id="JAGIOC010000001">
    <property type="protein sequence ID" value="MBP2407575.1"/>
    <property type="molecule type" value="Genomic_DNA"/>
</dbReference>
<organism evidence="6 7">
    <name type="scientific">Brachybacterium fresconis</name>
    <dbReference type="NCBI Taxonomy" id="173363"/>
    <lineage>
        <taxon>Bacteria</taxon>
        <taxon>Bacillati</taxon>
        <taxon>Actinomycetota</taxon>
        <taxon>Actinomycetes</taxon>
        <taxon>Micrococcales</taxon>
        <taxon>Dermabacteraceae</taxon>
        <taxon>Brachybacterium</taxon>
    </lineage>
</organism>
<reference evidence="6 7" key="1">
    <citation type="submission" date="2021-03" db="EMBL/GenBank/DDBJ databases">
        <title>Sequencing the genomes of 1000 actinobacteria strains.</title>
        <authorList>
            <person name="Klenk H.-P."/>
        </authorList>
    </citation>
    <scope>NUCLEOTIDE SEQUENCE [LARGE SCALE GENOMIC DNA]</scope>
    <source>
        <strain evidence="6 7">DSM 14564</strain>
    </source>
</reference>
<dbReference type="SUPFAM" id="SSF51905">
    <property type="entry name" value="FAD/NAD(P)-binding domain"/>
    <property type="match status" value="1"/>
</dbReference>
<dbReference type="Proteomes" id="UP000698222">
    <property type="component" value="Unassembled WGS sequence"/>
</dbReference>
<evidence type="ECO:0000256" key="3">
    <source>
        <dbReference type="ARBA" id="ARBA00023002"/>
    </source>
</evidence>
<evidence type="ECO:0000256" key="4">
    <source>
        <dbReference type="ARBA" id="ARBA00023004"/>
    </source>
</evidence>
<dbReference type="Gene3D" id="3.50.50.60">
    <property type="entry name" value="FAD/NAD(P)-binding domain"/>
    <property type="match status" value="1"/>
</dbReference>
<dbReference type="InterPro" id="IPR036188">
    <property type="entry name" value="FAD/NAD-bd_sf"/>
</dbReference>
<dbReference type="RefSeq" id="WP_209886939.1">
    <property type="nucleotide sequence ID" value="NZ_BAAAJV010000011.1"/>
</dbReference>
<accession>A0ABS4YFK9</accession>
<keyword evidence="4" id="KW-0408">Iron</keyword>
<dbReference type="InterPro" id="IPR039650">
    <property type="entry name" value="HdrA-like"/>
</dbReference>
<comment type="caution">
    <text evidence="6">The sequence shown here is derived from an EMBL/GenBank/DDBJ whole genome shotgun (WGS) entry which is preliminary data.</text>
</comment>
<dbReference type="PANTHER" id="PTHR43498:SF1">
    <property type="entry name" value="COB--COM HETERODISULFIDE REDUCTASE IRON-SULFUR SUBUNIT A"/>
    <property type="match status" value="1"/>
</dbReference>
<evidence type="ECO:0000313" key="6">
    <source>
        <dbReference type="EMBL" id="MBP2407575.1"/>
    </source>
</evidence>
<keyword evidence="1" id="KW-0004">4Fe-4S</keyword>
<dbReference type="Pfam" id="PF12831">
    <property type="entry name" value="FAD_oxidored"/>
    <property type="match status" value="1"/>
</dbReference>
<gene>
    <name evidence="6" type="ORF">JOF44_000478</name>
</gene>
<evidence type="ECO:0000256" key="2">
    <source>
        <dbReference type="ARBA" id="ARBA00022723"/>
    </source>
</evidence>
<evidence type="ECO:0000256" key="1">
    <source>
        <dbReference type="ARBA" id="ARBA00022485"/>
    </source>
</evidence>
<keyword evidence="2" id="KW-0479">Metal-binding</keyword>